<feature type="transmembrane region" description="Helical" evidence="1">
    <location>
        <begin position="112"/>
        <end position="133"/>
    </location>
</feature>
<organism evidence="2 3">
    <name type="scientific">Thauera chlorobenzoica</name>
    <dbReference type="NCBI Taxonomy" id="96773"/>
    <lineage>
        <taxon>Bacteria</taxon>
        <taxon>Pseudomonadati</taxon>
        <taxon>Pseudomonadota</taxon>
        <taxon>Betaproteobacteria</taxon>
        <taxon>Rhodocyclales</taxon>
        <taxon>Zoogloeaceae</taxon>
        <taxon>Thauera</taxon>
    </lineage>
</organism>
<dbReference type="AlphaFoldDB" id="A0A1L6FA98"/>
<gene>
    <name evidence="2" type="ORF">Tchl_0726</name>
</gene>
<accession>A0A1L6FA98</accession>
<reference evidence="2 3" key="1">
    <citation type="submission" date="2016-12" db="EMBL/GenBank/DDBJ databases">
        <title>Complete genome sequence of Thauera chlorobenzoica, a Betaproteobacterium degrading haloaromatics anaerobically to CO2 and halides.</title>
        <authorList>
            <person name="Goris T."/>
            <person name="Mergelsberg M."/>
            <person name="Boll M."/>
        </authorList>
    </citation>
    <scope>NUCLEOTIDE SEQUENCE [LARGE SCALE GENOMIC DNA]</scope>
    <source>
        <strain evidence="2 3">3CB1</strain>
    </source>
</reference>
<evidence type="ECO:0000256" key="1">
    <source>
        <dbReference type="SAM" id="Phobius"/>
    </source>
</evidence>
<dbReference type="EMBL" id="CP018839">
    <property type="protein sequence ID" value="APR03590.1"/>
    <property type="molecule type" value="Genomic_DNA"/>
</dbReference>
<dbReference type="KEGG" id="tcl:Tchl_0726"/>
<feature type="transmembrane region" description="Helical" evidence="1">
    <location>
        <begin position="88"/>
        <end position="106"/>
    </location>
</feature>
<keyword evidence="1" id="KW-0812">Transmembrane</keyword>
<keyword evidence="1" id="KW-0472">Membrane</keyword>
<name>A0A1L6FA98_9RHOO</name>
<feature type="transmembrane region" description="Helical" evidence="1">
    <location>
        <begin position="36"/>
        <end position="67"/>
    </location>
</feature>
<evidence type="ECO:0000313" key="3">
    <source>
        <dbReference type="Proteomes" id="UP000185739"/>
    </source>
</evidence>
<dbReference type="Proteomes" id="UP000185739">
    <property type="component" value="Chromosome"/>
</dbReference>
<keyword evidence="3" id="KW-1185">Reference proteome</keyword>
<dbReference type="STRING" id="96773.Tchl_0726"/>
<sequence length="142" mass="15730">MLPMNYPEPSPPPLQAGQPSENMVTVAHLVYALHAFAVFSGVVGSATIVGSFIASLPSIAAVALNYWNQAAVRGTWLESHFRWQIRTFWFAVLWVALAVLMVLTVIGFPFALLVVALVGLWVVYRVVRGWWVLAGRRTLPMH</sequence>
<keyword evidence="1" id="KW-1133">Transmembrane helix</keyword>
<evidence type="ECO:0000313" key="2">
    <source>
        <dbReference type="EMBL" id="APR03590.1"/>
    </source>
</evidence>
<protein>
    <submittedName>
        <fullName evidence="2">Membrane protein</fullName>
    </submittedName>
</protein>
<proteinExistence type="predicted"/>